<dbReference type="EMBL" id="NSDJ01000001">
    <property type="protein sequence ID" value="RKF66970.1"/>
    <property type="molecule type" value="Genomic_DNA"/>
</dbReference>
<protein>
    <submittedName>
        <fullName evidence="2">Uncharacterized protein</fullName>
    </submittedName>
</protein>
<evidence type="ECO:0000313" key="2">
    <source>
        <dbReference type="EMBL" id="RKF66970.1"/>
    </source>
</evidence>
<gene>
    <name evidence="2" type="ORF">CKQ54_00550</name>
</gene>
<comment type="caution">
    <text evidence="2">The sequence shown here is derived from an EMBL/GenBank/DDBJ whole genome shotgun (WGS) entry which is preliminary data.</text>
</comment>
<sequence length="88" mass="10297">MTDSRNRMKVHSKNQIRDLNGKKRRIFLSDEPHNARECRRDHILRGGGVEGGMMKRCRVESTLASYPVFSRLRRQKTDSSQEIKRIGL</sequence>
<dbReference type="Proteomes" id="UP000284853">
    <property type="component" value="Unassembled WGS sequence"/>
</dbReference>
<feature type="region of interest" description="Disordered" evidence="1">
    <location>
        <begin position="1"/>
        <end position="23"/>
    </location>
</feature>
<proteinExistence type="predicted"/>
<name>A0ABX9PR05_9GAMM</name>
<accession>A0ABX9PR05</accession>
<organism evidence="2 3">
    <name type="scientific">Rahnella variigena</name>
    <dbReference type="NCBI Taxonomy" id="574964"/>
    <lineage>
        <taxon>Bacteria</taxon>
        <taxon>Pseudomonadati</taxon>
        <taxon>Pseudomonadota</taxon>
        <taxon>Gammaproteobacteria</taxon>
        <taxon>Enterobacterales</taxon>
        <taxon>Yersiniaceae</taxon>
        <taxon>Rahnella</taxon>
    </lineage>
</organism>
<keyword evidence="3" id="KW-1185">Reference proteome</keyword>
<evidence type="ECO:0000256" key="1">
    <source>
        <dbReference type="SAM" id="MobiDB-lite"/>
    </source>
</evidence>
<evidence type="ECO:0000313" key="3">
    <source>
        <dbReference type="Proteomes" id="UP000284853"/>
    </source>
</evidence>
<reference evidence="2 3" key="1">
    <citation type="submission" date="2017-08" db="EMBL/GenBank/DDBJ databases">
        <title>Comparative genomics of bacteria isolated from necrotic lesions of AOD affected trees.</title>
        <authorList>
            <person name="Doonan J."/>
            <person name="Denman S."/>
            <person name="Mcdonald J.E."/>
        </authorList>
    </citation>
    <scope>NUCLEOTIDE SEQUENCE [LARGE SCALE GENOMIC DNA]</scope>
    <source>
        <strain evidence="2 3">CIP 105588</strain>
    </source>
</reference>